<dbReference type="GO" id="GO:0009279">
    <property type="term" value="C:cell outer membrane"/>
    <property type="evidence" value="ECO:0007669"/>
    <property type="project" value="TreeGrafter"/>
</dbReference>
<name>A0A516H2V7_9PROT</name>
<dbReference type="Pfam" id="PF03968">
    <property type="entry name" value="LptD_N"/>
    <property type="match status" value="1"/>
</dbReference>
<proteinExistence type="predicted"/>
<feature type="compositionally biased region" description="Low complexity" evidence="2">
    <location>
        <begin position="199"/>
        <end position="213"/>
    </location>
</feature>
<protein>
    <recommendedName>
        <fullName evidence="3">Organic solvent tolerance-like N-terminal domain-containing protein</fullName>
    </recommendedName>
</protein>
<dbReference type="GO" id="GO:0017089">
    <property type="term" value="F:glycolipid transfer activity"/>
    <property type="evidence" value="ECO:0007669"/>
    <property type="project" value="TreeGrafter"/>
</dbReference>
<feature type="domain" description="Organic solvent tolerance-like N-terminal" evidence="3">
    <location>
        <begin position="48"/>
        <end position="180"/>
    </location>
</feature>
<sequence>MSEMDRFLRYLPNCMAAMILAGLAVVSLPAAAQIGLGARQNNNEPIDISSDTLEVQQDKQLAIFRGKVDVIQGDTRLRSDELFVYYRDRNAQGAAPASAAAPRAPARPAPQSTAAGPDSNSITKIEAKGNVFVSTPKERAQGDFGVYDVDKKTVTITGNVLLTSDDSTLRCARAVMYQDTGRSTCDPAAGQRVRGVIIPNNSNNAAPAPNAPAQQQGGQRR</sequence>
<reference evidence="4 5" key="1">
    <citation type="submission" date="2019-07" db="EMBL/GenBank/DDBJ databases">
        <title>Genome sequencing for Ferrovibrio sp. K5.</title>
        <authorList>
            <person name="Park S.-J."/>
        </authorList>
    </citation>
    <scope>NUCLEOTIDE SEQUENCE [LARGE SCALE GENOMIC DNA]</scope>
    <source>
        <strain evidence="4 5">K5</strain>
    </source>
</reference>
<gene>
    <name evidence="4" type="ORF">FNB15_12695</name>
</gene>
<evidence type="ECO:0000256" key="2">
    <source>
        <dbReference type="SAM" id="MobiDB-lite"/>
    </source>
</evidence>
<dbReference type="Gene3D" id="2.60.450.10">
    <property type="entry name" value="Lipopolysaccharide (LPS) transport protein A like domain"/>
    <property type="match status" value="1"/>
</dbReference>
<feature type="region of interest" description="Disordered" evidence="2">
    <location>
        <begin position="95"/>
        <end position="122"/>
    </location>
</feature>
<dbReference type="KEGG" id="fer:FNB15_12695"/>
<dbReference type="Proteomes" id="UP000317496">
    <property type="component" value="Chromosome"/>
</dbReference>
<dbReference type="PANTHER" id="PTHR36504:SF1">
    <property type="entry name" value="LIPOPOLYSACCHARIDE EXPORT SYSTEM PROTEIN LPTA"/>
    <property type="match status" value="1"/>
</dbReference>
<feature type="region of interest" description="Disordered" evidence="2">
    <location>
        <begin position="199"/>
        <end position="221"/>
    </location>
</feature>
<evidence type="ECO:0000256" key="1">
    <source>
        <dbReference type="ARBA" id="ARBA00022729"/>
    </source>
</evidence>
<keyword evidence="1" id="KW-0732">Signal</keyword>
<evidence type="ECO:0000259" key="3">
    <source>
        <dbReference type="Pfam" id="PF03968"/>
    </source>
</evidence>
<keyword evidence="5" id="KW-1185">Reference proteome</keyword>
<dbReference type="GO" id="GO:0030288">
    <property type="term" value="C:outer membrane-bounded periplasmic space"/>
    <property type="evidence" value="ECO:0007669"/>
    <property type="project" value="TreeGrafter"/>
</dbReference>
<dbReference type="EMBL" id="CP041636">
    <property type="protein sequence ID" value="QDO98075.1"/>
    <property type="molecule type" value="Genomic_DNA"/>
</dbReference>
<accession>A0A516H2V7</accession>
<dbReference type="InterPro" id="IPR052037">
    <property type="entry name" value="LPS_export_LptA"/>
</dbReference>
<dbReference type="InterPro" id="IPR005653">
    <property type="entry name" value="OstA-like_N"/>
</dbReference>
<dbReference type="GO" id="GO:0015920">
    <property type="term" value="P:lipopolysaccharide transport"/>
    <property type="evidence" value="ECO:0007669"/>
    <property type="project" value="TreeGrafter"/>
</dbReference>
<dbReference type="AlphaFoldDB" id="A0A516H2V7"/>
<feature type="compositionally biased region" description="Low complexity" evidence="2">
    <location>
        <begin position="95"/>
        <end position="115"/>
    </location>
</feature>
<organism evidence="4 5">
    <name type="scientific">Ferrovibrio terrae</name>
    <dbReference type="NCBI Taxonomy" id="2594003"/>
    <lineage>
        <taxon>Bacteria</taxon>
        <taxon>Pseudomonadati</taxon>
        <taxon>Pseudomonadota</taxon>
        <taxon>Alphaproteobacteria</taxon>
        <taxon>Rhodospirillales</taxon>
        <taxon>Rhodospirillaceae</taxon>
        <taxon>Ferrovibrio</taxon>
    </lineage>
</organism>
<evidence type="ECO:0000313" key="4">
    <source>
        <dbReference type="EMBL" id="QDO98075.1"/>
    </source>
</evidence>
<dbReference type="OrthoDB" id="8450043at2"/>
<evidence type="ECO:0000313" key="5">
    <source>
        <dbReference type="Proteomes" id="UP000317496"/>
    </source>
</evidence>
<dbReference type="PANTHER" id="PTHR36504">
    <property type="entry name" value="LIPOPOLYSACCHARIDE EXPORT SYSTEM PROTEIN LPTA"/>
    <property type="match status" value="1"/>
</dbReference>